<feature type="region of interest" description="Disordered" evidence="1">
    <location>
        <begin position="1"/>
        <end position="63"/>
    </location>
</feature>
<dbReference type="AlphaFoldDB" id="A0A812XU47"/>
<reference evidence="2" key="1">
    <citation type="submission" date="2021-02" db="EMBL/GenBank/DDBJ databases">
        <authorList>
            <person name="Dougan E. K."/>
            <person name="Rhodes N."/>
            <person name="Thang M."/>
            <person name="Chan C."/>
        </authorList>
    </citation>
    <scope>NUCLEOTIDE SEQUENCE</scope>
</reference>
<feature type="compositionally biased region" description="Polar residues" evidence="1">
    <location>
        <begin position="20"/>
        <end position="49"/>
    </location>
</feature>
<comment type="caution">
    <text evidence="2">The sequence shown here is derived from an EMBL/GenBank/DDBJ whole genome shotgun (WGS) entry which is preliminary data.</text>
</comment>
<evidence type="ECO:0000313" key="3">
    <source>
        <dbReference type="Proteomes" id="UP000601435"/>
    </source>
</evidence>
<accession>A0A812XU47</accession>
<sequence>VPDSLAGQEPGHPSKLQMMLESSSGLQPTSLHGRQIRYSQISLPQTTGPKRNRPLNRALELME</sequence>
<dbReference type="EMBL" id="CAJNJA010037920">
    <property type="protein sequence ID" value="CAE7741608.1"/>
    <property type="molecule type" value="Genomic_DNA"/>
</dbReference>
<gene>
    <name evidence="2" type="primary">TRO</name>
    <name evidence="2" type="ORF">SNEC2469_LOCUS21450</name>
</gene>
<protein>
    <submittedName>
        <fullName evidence="2">TRO protein</fullName>
    </submittedName>
</protein>
<name>A0A812XU47_9DINO</name>
<keyword evidence="3" id="KW-1185">Reference proteome</keyword>
<feature type="non-terminal residue" evidence="2">
    <location>
        <position position="1"/>
    </location>
</feature>
<proteinExistence type="predicted"/>
<feature type="non-terminal residue" evidence="2">
    <location>
        <position position="63"/>
    </location>
</feature>
<organism evidence="2 3">
    <name type="scientific">Symbiodinium necroappetens</name>
    <dbReference type="NCBI Taxonomy" id="1628268"/>
    <lineage>
        <taxon>Eukaryota</taxon>
        <taxon>Sar</taxon>
        <taxon>Alveolata</taxon>
        <taxon>Dinophyceae</taxon>
        <taxon>Suessiales</taxon>
        <taxon>Symbiodiniaceae</taxon>
        <taxon>Symbiodinium</taxon>
    </lineage>
</organism>
<evidence type="ECO:0000256" key="1">
    <source>
        <dbReference type="SAM" id="MobiDB-lite"/>
    </source>
</evidence>
<dbReference type="Proteomes" id="UP000601435">
    <property type="component" value="Unassembled WGS sequence"/>
</dbReference>
<evidence type="ECO:0000313" key="2">
    <source>
        <dbReference type="EMBL" id="CAE7741608.1"/>
    </source>
</evidence>